<proteinExistence type="predicted"/>
<evidence type="ECO:0000256" key="1">
    <source>
        <dbReference type="SAM" id="Phobius"/>
    </source>
</evidence>
<keyword evidence="1" id="KW-0472">Membrane</keyword>
<dbReference type="EMBL" id="JAUSUR010000007">
    <property type="protein sequence ID" value="MDQ0362468.1"/>
    <property type="molecule type" value="Genomic_DNA"/>
</dbReference>
<feature type="transmembrane region" description="Helical" evidence="1">
    <location>
        <begin position="113"/>
        <end position="132"/>
    </location>
</feature>
<protein>
    <submittedName>
        <fullName evidence="2">Uncharacterized membrane protein YhaH (DUF805 family)</fullName>
    </submittedName>
</protein>
<reference evidence="2 3" key="1">
    <citation type="submission" date="2023-07" db="EMBL/GenBank/DDBJ databases">
        <title>Genomic Encyclopedia of Type Strains, Phase IV (KMG-IV): sequencing the most valuable type-strain genomes for metagenomic binning, comparative biology and taxonomic classification.</title>
        <authorList>
            <person name="Goeker M."/>
        </authorList>
    </citation>
    <scope>NUCLEOTIDE SEQUENCE [LARGE SCALE GENOMIC DNA]</scope>
    <source>
        <strain evidence="2 3">DSM 16784</strain>
    </source>
</reference>
<dbReference type="RefSeq" id="WP_307410118.1">
    <property type="nucleotide sequence ID" value="NZ_JAUSUR010000007.1"/>
</dbReference>
<feature type="transmembrane region" description="Helical" evidence="1">
    <location>
        <begin position="88"/>
        <end position="107"/>
    </location>
</feature>
<evidence type="ECO:0000313" key="2">
    <source>
        <dbReference type="EMBL" id="MDQ0362468.1"/>
    </source>
</evidence>
<keyword evidence="1" id="KW-0812">Transmembrane</keyword>
<organism evidence="2 3">
    <name type="scientific">Breznakia pachnodae</name>
    <dbReference type="NCBI Taxonomy" id="265178"/>
    <lineage>
        <taxon>Bacteria</taxon>
        <taxon>Bacillati</taxon>
        <taxon>Bacillota</taxon>
        <taxon>Erysipelotrichia</taxon>
        <taxon>Erysipelotrichales</taxon>
        <taxon>Erysipelotrichaceae</taxon>
        <taxon>Breznakia</taxon>
    </lineage>
</organism>
<name>A0ABU0E6Y8_9FIRM</name>
<feature type="transmembrane region" description="Helical" evidence="1">
    <location>
        <begin position="63"/>
        <end position="81"/>
    </location>
</feature>
<evidence type="ECO:0000313" key="3">
    <source>
        <dbReference type="Proteomes" id="UP001230220"/>
    </source>
</evidence>
<accession>A0ABU0E6Y8</accession>
<comment type="caution">
    <text evidence="2">The sequence shown here is derived from an EMBL/GenBank/DDBJ whole genome shotgun (WGS) entry which is preliminary data.</text>
</comment>
<keyword evidence="1" id="KW-1133">Transmembrane helix</keyword>
<keyword evidence="3" id="KW-1185">Reference proteome</keyword>
<sequence length="166" mass="19277">MKKLLTRKLASISKKQWLCWILGTFRGLLHIVIGIVVSSIIMYGIKDVFLMIKAGKIDLQREFIISFLYILMGFIVHSILMHKRLIDMIELLSLTSAYAIAFVVIWHGLFDTGAARVETSIFLVLCILMLIVKHCHKQLREEIGYPERYAEKEIDIKDLIRNNERD</sequence>
<feature type="transmembrane region" description="Helical" evidence="1">
    <location>
        <begin position="20"/>
        <end position="43"/>
    </location>
</feature>
<dbReference type="Proteomes" id="UP001230220">
    <property type="component" value="Unassembled WGS sequence"/>
</dbReference>
<gene>
    <name evidence="2" type="ORF">J2S15_003222</name>
</gene>